<dbReference type="InterPro" id="IPR001781">
    <property type="entry name" value="Znf_LIM"/>
</dbReference>
<dbReference type="CDD" id="cd09334">
    <property type="entry name" value="LIM4_PINCH"/>
    <property type="match status" value="1"/>
</dbReference>
<dbReference type="GO" id="GO:0045216">
    <property type="term" value="P:cell-cell junction organization"/>
    <property type="evidence" value="ECO:0007669"/>
    <property type="project" value="TreeGrafter"/>
</dbReference>
<dbReference type="PROSITE" id="PS50023">
    <property type="entry name" value="LIM_DOMAIN_2"/>
    <property type="match status" value="2"/>
</dbReference>
<dbReference type="GO" id="GO:0005911">
    <property type="term" value="C:cell-cell junction"/>
    <property type="evidence" value="ECO:0007669"/>
    <property type="project" value="TreeGrafter"/>
</dbReference>
<dbReference type="PANTHER" id="PTHR24210">
    <property type="entry name" value="LIM DOMAIN-CONTAINING PROTEIN"/>
    <property type="match status" value="1"/>
</dbReference>
<dbReference type="GO" id="GO:0005925">
    <property type="term" value="C:focal adhesion"/>
    <property type="evidence" value="ECO:0007669"/>
    <property type="project" value="TreeGrafter"/>
</dbReference>
<dbReference type="SMART" id="SM00132">
    <property type="entry name" value="LIM"/>
    <property type="match status" value="4"/>
</dbReference>
<dbReference type="GO" id="GO:0098609">
    <property type="term" value="P:cell-cell adhesion"/>
    <property type="evidence" value="ECO:0007669"/>
    <property type="project" value="TreeGrafter"/>
</dbReference>
<dbReference type="Gene3D" id="2.10.110.10">
    <property type="entry name" value="Cysteine Rich Protein"/>
    <property type="match status" value="4"/>
</dbReference>
<keyword evidence="3 4" id="KW-0440">LIM domain</keyword>
<dbReference type="EMBL" id="CAJNOC010003470">
    <property type="protein sequence ID" value="CAF0984097.1"/>
    <property type="molecule type" value="Genomic_DNA"/>
</dbReference>
<dbReference type="AlphaFoldDB" id="A0A814FCX7"/>
<dbReference type="PANTHER" id="PTHR24210:SF0">
    <property type="entry name" value="LIM DOMAIN-CONTAINING PROTEIN"/>
    <property type="match status" value="1"/>
</dbReference>
<evidence type="ECO:0000256" key="4">
    <source>
        <dbReference type="PROSITE-ProRule" id="PRU00125"/>
    </source>
</evidence>
<dbReference type="GO" id="GO:0005737">
    <property type="term" value="C:cytoplasm"/>
    <property type="evidence" value="ECO:0007669"/>
    <property type="project" value="TreeGrafter"/>
</dbReference>
<evidence type="ECO:0000313" key="6">
    <source>
        <dbReference type="EMBL" id="CAF0984097.1"/>
    </source>
</evidence>
<keyword evidence="2 4" id="KW-0862">Zinc</keyword>
<organism evidence="6 7">
    <name type="scientific">Brachionus calyciflorus</name>
    <dbReference type="NCBI Taxonomy" id="104777"/>
    <lineage>
        <taxon>Eukaryota</taxon>
        <taxon>Metazoa</taxon>
        <taxon>Spiralia</taxon>
        <taxon>Gnathifera</taxon>
        <taxon>Rotifera</taxon>
        <taxon>Eurotatoria</taxon>
        <taxon>Monogononta</taxon>
        <taxon>Pseudotrocha</taxon>
        <taxon>Ploima</taxon>
        <taxon>Brachionidae</taxon>
        <taxon>Brachionus</taxon>
    </lineage>
</organism>
<feature type="domain" description="LIM zinc-binding" evidence="5">
    <location>
        <begin position="1"/>
        <end position="43"/>
    </location>
</feature>
<protein>
    <recommendedName>
        <fullName evidence="5">LIM zinc-binding domain-containing protein</fullName>
    </recommendedName>
</protein>
<comment type="caution">
    <text evidence="6">The sequence shown here is derived from an EMBL/GenBank/DDBJ whole genome shotgun (WGS) entry which is preliminary data.</text>
</comment>
<evidence type="ECO:0000256" key="3">
    <source>
        <dbReference type="ARBA" id="ARBA00023038"/>
    </source>
</evidence>
<evidence type="ECO:0000259" key="5">
    <source>
        <dbReference type="PROSITE" id="PS50023"/>
    </source>
</evidence>
<dbReference type="InterPro" id="IPR017351">
    <property type="entry name" value="PINCH-1-4-like"/>
</dbReference>
<dbReference type="OrthoDB" id="20689at2759"/>
<dbReference type="PROSITE" id="PS00478">
    <property type="entry name" value="LIM_DOMAIN_1"/>
    <property type="match status" value="2"/>
</dbReference>
<gene>
    <name evidence="6" type="ORF">OXX778_LOCUS15573</name>
</gene>
<evidence type="ECO:0000313" key="7">
    <source>
        <dbReference type="Proteomes" id="UP000663879"/>
    </source>
</evidence>
<evidence type="ECO:0000256" key="1">
    <source>
        <dbReference type="ARBA" id="ARBA00022723"/>
    </source>
</evidence>
<keyword evidence="7" id="KW-1185">Reference proteome</keyword>
<dbReference type="Proteomes" id="UP000663879">
    <property type="component" value="Unassembled WGS sequence"/>
</dbReference>
<accession>A0A814FCX7</accession>
<dbReference type="SUPFAM" id="SSF57716">
    <property type="entry name" value="Glucocorticoid receptor-like (DNA-binding domain)"/>
    <property type="match status" value="4"/>
</dbReference>
<sequence>MNFNWHPDCLRCHSCNLLLLDMGFVKNSNRPFCKECNLKEKQKSLNQTLCHKCNAPIENDMIRFKGDVYHAYHFNCKSCSIELNSNSRELRDELYCLKCHDKFDIPICAGCHTPIEERIVNALGKTWHVEHFACAKCEIPFNGSRHFEKRGLAYCETHYNQLFGNLCFVCNMIISGDVISFMNKTLCSEHFTCYLCDDLMSQKTKFYDMDSKPVCKHCFEKLPSKIRTGILKANESKDKEQTKSIFKWIKDK</sequence>
<feature type="domain" description="LIM zinc-binding" evidence="5">
    <location>
        <begin position="106"/>
        <end position="165"/>
    </location>
</feature>
<dbReference type="GO" id="GO:0046872">
    <property type="term" value="F:metal ion binding"/>
    <property type="evidence" value="ECO:0007669"/>
    <property type="project" value="UniProtKB-KW"/>
</dbReference>
<dbReference type="FunFam" id="2.10.110.10:FF:000011">
    <property type="entry name" value="Lim and senescent cell antigen-like-containing"/>
    <property type="match status" value="1"/>
</dbReference>
<reference evidence="6" key="1">
    <citation type="submission" date="2021-02" db="EMBL/GenBank/DDBJ databases">
        <authorList>
            <person name="Nowell W R."/>
        </authorList>
    </citation>
    <scope>NUCLEOTIDE SEQUENCE</scope>
    <source>
        <strain evidence="6">Ploen Becks lab</strain>
    </source>
</reference>
<dbReference type="GO" id="GO:2001046">
    <property type="term" value="P:positive regulation of integrin-mediated signaling pathway"/>
    <property type="evidence" value="ECO:0007669"/>
    <property type="project" value="TreeGrafter"/>
</dbReference>
<name>A0A814FCX7_9BILA</name>
<dbReference type="Pfam" id="PF00412">
    <property type="entry name" value="LIM"/>
    <property type="match status" value="4"/>
</dbReference>
<dbReference type="GO" id="GO:1900026">
    <property type="term" value="P:positive regulation of substrate adhesion-dependent cell spreading"/>
    <property type="evidence" value="ECO:0007669"/>
    <property type="project" value="TreeGrafter"/>
</dbReference>
<evidence type="ECO:0000256" key="2">
    <source>
        <dbReference type="ARBA" id="ARBA00022833"/>
    </source>
</evidence>
<keyword evidence="1 4" id="KW-0479">Metal-binding</keyword>
<proteinExistence type="predicted"/>